<sequence>MEASLLTSMHRCLSLRSSFPVIFYSSSSRALLARFKVSNEAMHSHSP</sequence>
<name>A0A0A9DEA2_ARUDO</name>
<dbReference type="EMBL" id="GBRH01212877">
    <property type="protein sequence ID" value="JAD85018.1"/>
    <property type="molecule type" value="Transcribed_RNA"/>
</dbReference>
<evidence type="ECO:0000313" key="1">
    <source>
        <dbReference type="EMBL" id="JAD85018.1"/>
    </source>
</evidence>
<reference evidence="1" key="1">
    <citation type="submission" date="2014-09" db="EMBL/GenBank/DDBJ databases">
        <authorList>
            <person name="Magalhaes I.L.F."/>
            <person name="Oliveira U."/>
            <person name="Santos F.R."/>
            <person name="Vidigal T.H.D.A."/>
            <person name="Brescovit A.D."/>
            <person name="Santos A.J."/>
        </authorList>
    </citation>
    <scope>NUCLEOTIDE SEQUENCE</scope>
    <source>
        <tissue evidence="1">Shoot tissue taken approximately 20 cm above the soil surface</tissue>
    </source>
</reference>
<dbReference type="AlphaFoldDB" id="A0A0A9DEA2"/>
<organism evidence="1">
    <name type="scientific">Arundo donax</name>
    <name type="common">Giant reed</name>
    <name type="synonym">Donax arundinaceus</name>
    <dbReference type="NCBI Taxonomy" id="35708"/>
    <lineage>
        <taxon>Eukaryota</taxon>
        <taxon>Viridiplantae</taxon>
        <taxon>Streptophyta</taxon>
        <taxon>Embryophyta</taxon>
        <taxon>Tracheophyta</taxon>
        <taxon>Spermatophyta</taxon>
        <taxon>Magnoliopsida</taxon>
        <taxon>Liliopsida</taxon>
        <taxon>Poales</taxon>
        <taxon>Poaceae</taxon>
        <taxon>PACMAD clade</taxon>
        <taxon>Arundinoideae</taxon>
        <taxon>Arundineae</taxon>
        <taxon>Arundo</taxon>
    </lineage>
</organism>
<proteinExistence type="predicted"/>
<protein>
    <submittedName>
        <fullName evidence="1">Uncharacterized protein</fullName>
    </submittedName>
</protein>
<reference evidence="1" key="2">
    <citation type="journal article" date="2015" name="Data Brief">
        <title>Shoot transcriptome of the giant reed, Arundo donax.</title>
        <authorList>
            <person name="Barrero R.A."/>
            <person name="Guerrero F.D."/>
            <person name="Moolhuijzen P."/>
            <person name="Goolsby J.A."/>
            <person name="Tidwell J."/>
            <person name="Bellgard S.E."/>
            <person name="Bellgard M.I."/>
        </authorList>
    </citation>
    <scope>NUCLEOTIDE SEQUENCE</scope>
    <source>
        <tissue evidence="1">Shoot tissue taken approximately 20 cm above the soil surface</tissue>
    </source>
</reference>
<accession>A0A0A9DEA2</accession>